<dbReference type="KEGG" id="trc:DYE49_01450"/>
<protein>
    <submittedName>
        <fullName evidence="1">Uncharacterized protein</fullName>
    </submittedName>
</protein>
<accession>A0A7M1XJZ7</accession>
<evidence type="ECO:0000313" key="2">
    <source>
        <dbReference type="Proteomes" id="UP000593591"/>
    </source>
</evidence>
<reference evidence="1 2" key="1">
    <citation type="submission" date="2018-08" db="EMBL/GenBank/DDBJ databases">
        <title>The first complete genome of Treponema rectale (CHPAT), a commensal spirochete of the bovine rectum.</title>
        <authorList>
            <person name="Staton G.J."/>
            <person name="Clegg S.R."/>
            <person name="Carter S.D."/>
            <person name="Radford A.D."/>
            <person name="Darby A."/>
            <person name="Hall N."/>
            <person name="Birtles R.J."/>
            <person name="Evans N.J."/>
        </authorList>
    </citation>
    <scope>NUCLEOTIDE SEQUENCE [LARGE SCALE GENOMIC DNA]</scope>
    <source>
        <strain evidence="1 2">CHPA</strain>
    </source>
</reference>
<name>A0A7M1XJZ7_9SPIR</name>
<proteinExistence type="predicted"/>
<gene>
    <name evidence="1" type="ORF">DYE49_01450</name>
</gene>
<dbReference type="Proteomes" id="UP000593591">
    <property type="component" value="Chromosome"/>
</dbReference>
<dbReference type="EMBL" id="CP031517">
    <property type="protein sequence ID" value="QOS39188.1"/>
    <property type="molecule type" value="Genomic_DNA"/>
</dbReference>
<sequence>MEHNKYATNRRGFLFCRNDDGARAASILTTVIKTAEENGLYPDGVSHLCLQSCPQHLGIKADAMVRRHQGQSEASYQEERVSQI</sequence>
<organism evidence="1 2">
    <name type="scientific">Treponema rectale</name>
    <dbReference type="NCBI Taxonomy" id="744512"/>
    <lineage>
        <taxon>Bacteria</taxon>
        <taxon>Pseudomonadati</taxon>
        <taxon>Spirochaetota</taxon>
        <taxon>Spirochaetia</taxon>
        <taxon>Spirochaetales</taxon>
        <taxon>Treponemataceae</taxon>
        <taxon>Treponema</taxon>
    </lineage>
</organism>
<dbReference type="AlphaFoldDB" id="A0A7M1XJZ7"/>
<evidence type="ECO:0000313" key="1">
    <source>
        <dbReference type="EMBL" id="QOS39188.1"/>
    </source>
</evidence>